<evidence type="ECO:0000313" key="2">
    <source>
        <dbReference type="EMBL" id="PHX54168.1"/>
    </source>
</evidence>
<gene>
    <name evidence="2" type="ORF">CP500_017600</name>
</gene>
<dbReference type="Proteomes" id="UP000226442">
    <property type="component" value="Unassembled WGS sequence"/>
</dbReference>
<evidence type="ECO:0000313" key="3">
    <source>
        <dbReference type="Proteomes" id="UP000226442"/>
    </source>
</evidence>
<dbReference type="GO" id="GO:0016757">
    <property type="term" value="F:glycosyltransferase activity"/>
    <property type="evidence" value="ECO:0007669"/>
    <property type="project" value="InterPro"/>
</dbReference>
<dbReference type="EMBL" id="NXIB02000119">
    <property type="protein sequence ID" value="PHX54168.1"/>
    <property type="molecule type" value="Genomic_DNA"/>
</dbReference>
<dbReference type="PANTHER" id="PTHR45947">
    <property type="entry name" value="SULFOQUINOVOSYL TRANSFERASE SQD2"/>
    <property type="match status" value="1"/>
</dbReference>
<dbReference type="SUPFAM" id="SSF53756">
    <property type="entry name" value="UDP-Glycosyltransferase/glycogen phosphorylase"/>
    <property type="match status" value="1"/>
</dbReference>
<reference evidence="2" key="1">
    <citation type="submission" date="2017-10" db="EMBL/GenBank/DDBJ databases">
        <title>Draft genome sequence of the planktic cyanobacteria Tychonema bourrellyi isolated from alpine lentic freshwater.</title>
        <authorList>
            <person name="Tett A."/>
            <person name="Armanini F."/>
            <person name="Asnicar F."/>
            <person name="Boscaini A."/>
            <person name="Pasolli E."/>
            <person name="Zolfo M."/>
            <person name="Donati C."/>
            <person name="Salmaso N."/>
            <person name="Segata N."/>
        </authorList>
    </citation>
    <scope>NUCLEOTIDE SEQUENCE</scope>
    <source>
        <strain evidence="2">FEM_GT703</strain>
    </source>
</reference>
<accession>A0A2G4EXF9</accession>
<dbReference type="PANTHER" id="PTHR45947:SF3">
    <property type="entry name" value="SULFOQUINOVOSYL TRANSFERASE SQD2"/>
    <property type="match status" value="1"/>
</dbReference>
<dbReference type="CDD" id="cd03801">
    <property type="entry name" value="GT4_PimA-like"/>
    <property type="match status" value="1"/>
</dbReference>
<dbReference type="InterPro" id="IPR050194">
    <property type="entry name" value="Glycosyltransferase_grp1"/>
</dbReference>
<protein>
    <submittedName>
        <fullName evidence="2">Glycosyltransferase family 1 protein</fullName>
    </submittedName>
</protein>
<comment type="caution">
    <text evidence="2">The sequence shown here is derived from an EMBL/GenBank/DDBJ whole genome shotgun (WGS) entry which is preliminary data.</text>
</comment>
<dbReference type="RefSeq" id="WP_096832347.1">
    <property type="nucleotide sequence ID" value="NZ_NXIB02000119.1"/>
</dbReference>
<proteinExistence type="predicted"/>
<dbReference type="Pfam" id="PF00534">
    <property type="entry name" value="Glycos_transf_1"/>
    <property type="match status" value="1"/>
</dbReference>
<evidence type="ECO:0000259" key="1">
    <source>
        <dbReference type="Pfam" id="PF00534"/>
    </source>
</evidence>
<dbReference type="AlphaFoldDB" id="A0A2G4EXF9"/>
<dbReference type="OrthoDB" id="9775208at2"/>
<dbReference type="Gene3D" id="3.40.50.2000">
    <property type="entry name" value="Glycogen Phosphorylase B"/>
    <property type="match status" value="2"/>
</dbReference>
<organism evidence="2 3">
    <name type="scientific">Tychonema bourrellyi FEM_GT703</name>
    <dbReference type="NCBI Taxonomy" id="2040638"/>
    <lineage>
        <taxon>Bacteria</taxon>
        <taxon>Bacillati</taxon>
        <taxon>Cyanobacteriota</taxon>
        <taxon>Cyanophyceae</taxon>
        <taxon>Oscillatoriophycideae</taxon>
        <taxon>Oscillatoriales</taxon>
        <taxon>Microcoleaceae</taxon>
        <taxon>Tychonema</taxon>
    </lineage>
</organism>
<feature type="domain" description="Glycosyl transferase family 1" evidence="1">
    <location>
        <begin position="236"/>
        <end position="400"/>
    </location>
</feature>
<keyword evidence="3" id="KW-1185">Reference proteome</keyword>
<dbReference type="InterPro" id="IPR001296">
    <property type="entry name" value="Glyco_trans_1"/>
</dbReference>
<sequence>MNHKKLKVLLIIEQCNPEWASVPLVGYNFFQKINNLVDATLVTHIRNKPALEKHPEYEKIFYLEECNLNKQYYKIVAKLTANGRVNWPLHNALSYPIYAEFNQQVYQKFQAKIVNGDYDIVHAITPMMPRYPCKVVNVCQQTPFILGPVNGGIPFPPGFQETAKQEFAQFNFLRAVGRALIPGYVETYKKADKILAGSTYTLNMLKDLFTIPDHRIDLFYENGISEEFLNQTNIPKKDASYINLLFVGRLVPYKCADIVIESIGKLDQAIQNKIRLKIVGDGQERNNLENRVKELHLDEIVSFAGWVNQQDTLDYYRKADIFCFPSIREFGGAVVMEAMACGLPCIVANNGGIGEYVNEETGFKIEPNSREYLTQELTSKIKLLVEDDQLRENMSAKAIEKAREFAWDKKAEKIVEIYQKMLDEKAIFAST</sequence>
<name>A0A2G4EXF9_9CYAN</name>